<evidence type="ECO:0000313" key="1">
    <source>
        <dbReference type="EMBL" id="OON17930.1"/>
    </source>
</evidence>
<feature type="non-terminal residue" evidence="1">
    <location>
        <position position="308"/>
    </location>
</feature>
<keyword evidence="2" id="KW-1185">Reference proteome</keyword>
<evidence type="ECO:0000313" key="2">
    <source>
        <dbReference type="Proteomes" id="UP000243686"/>
    </source>
</evidence>
<proteinExistence type="predicted"/>
<gene>
    <name evidence="1" type="ORF">X801_06226</name>
</gene>
<accession>A0A1S8WU22</accession>
<protein>
    <submittedName>
        <fullName evidence="1">Uncharacterized protein</fullName>
    </submittedName>
</protein>
<name>A0A1S8WU22_OPIVI</name>
<organism evidence="1 2">
    <name type="scientific">Opisthorchis viverrini</name>
    <name type="common">Southeast Asian liver fluke</name>
    <dbReference type="NCBI Taxonomy" id="6198"/>
    <lineage>
        <taxon>Eukaryota</taxon>
        <taxon>Metazoa</taxon>
        <taxon>Spiralia</taxon>
        <taxon>Lophotrochozoa</taxon>
        <taxon>Platyhelminthes</taxon>
        <taxon>Trematoda</taxon>
        <taxon>Digenea</taxon>
        <taxon>Opisthorchiida</taxon>
        <taxon>Opisthorchiata</taxon>
        <taxon>Opisthorchiidae</taxon>
        <taxon>Opisthorchis</taxon>
    </lineage>
</organism>
<reference evidence="1 2" key="1">
    <citation type="submission" date="2015-03" db="EMBL/GenBank/DDBJ databases">
        <title>Draft genome of the nematode, Opisthorchis viverrini.</title>
        <authorList>
            <person name="Mitreva M."/>
        </authorList>
    </citation>
    <scope>NUCLEOTIDE SEQUENCE [LARGE SCALE GENOMIC DNA]</scope>
    <source>
        <strain evidence="1">Khon Kaen</strain>
    </source>
</reference>
<sequence>MAAPDVRIIVRPEQDFYLFNQEQPVHFRVSAKDETVQHAEILRSVRLNCTVYDPKGQQVTFKTKPNDTTTVYSYVSFALRKKSYKSGVYRYQCRAISENLKLEKVLTIIDYLTVNPLAEGEMFIPLSDRKKVTLIIKNRGKQIHYTNEVHNYVCVLEGPPIDALRFQRNEPRWISRENSKSAVALENVLYVTEEASIGYYHYRCFYNKNGLKLHSELRFSVLDKNLMTLDIDPIGHSTFVYHTQGIRPAFRCHTKYLGTNTLHRPIWRLLHGQSDFVIKDETDYTQSQSTVYLVDDKEGQSTFQCSLR</sequence>
<dbReference type="Proteomes" id="UP000243686">
    <property type="component" value="Unassembled WGS sequence"/>
</dbReference>
<dbReference type="AlphaFoldDB" id="A0A1S8WU22"/>
<dbReference type="EMBL" id="KV894702">
    <property type="protein sequence ID" value="OON17930.1"/>
    <property type="molecule type" value="Genomic_DNA"/>
</dbReference>